<keyword evidence="2 5" id="KW-0689">Ribosomal protein</keyword>
<dbReference type="PROSITE" id="PS50126">
    <property type="entry name" value="S1"/>
    <property type="match status" value="3"/>
</dbReference>
<dbReference type="GO" id="GO:0005840">
    <property type="term" value="C:ribosome"/>
    <property type="evidence" value="ECO:0007669"/>
    <property type="project" value="UniProtKB-KW"/>
</dbReference>
<dbReference type="PANTHER" id="PTHR10724">
    <property type="entry name" value="30S RIBOSOMAL PROTEIN S1"/>
    <property type="match status" value="1"/>
</dbReference>
<dbReference type="RefSeq" id="YP_009296689.1">
    <property type="nucleotide sequence ID" value="NC_031172.1"/>
</dbReference>
<gene>
    <name evidence="5" type="primary">rps1</name>
    <name evidence="5" type="ORF">Apop_139</name>
</gene>
<geneLocation type="plastid" evidence="5"/>
<feature type="domain" description="S1 motif" evidence="4">
    <location>
        <begin position="192"/>
        <end position="260"/>
    </location>
</feature>
<dbReference type="SUPFAM" id="SSF50249">
    <property type="entry name" value="Nucleic acid-binding proteins"/>
    <property type="match status" value="3"/>
</dbReference>
<dbReference type="GO" id="GO:0006412">
    <property type="term" value="P:translation"/>
    <property type="evidence" value="ECO:0007669"/>
    <property type="project" value="TreeGrafter"/>
</dbReference>
<evidence type="ECO:0000256" key="2">
    <source>
        <dbReference type="ARBA" id="ARBA00022980"/>
    </source>
</evidence>
<dbReference type="SMART" id="SM00316">
    <property type="entry name" value="S1"/>
    <property type="match status" value="3"/>
</dbReference>
<dbReference type="GeneID" id="29073065"/>
<dbReference type="Gene3D" id="2.40.50.140">
    <property type="entry name" value="Nucleic acid-binding proteins"/>
    <property type="match status" value="2"/>
</dbReference>
<dbReference type="EMBL" id="KX284716">
    <property type="protein sequence ID" value="AOM65829.1"/>
    <property type="molecule type" value="Genomic_DNA"/>
</dbReference>
<keyword evidence="3" id="KW-0687">Ribonucleoprotein</keyword>
<comment type="similarity">
    <text evidence="1">Belongs to the bacterial ribosomal protein bS1 family.</text>
</comment>
<accession>A0A1C9CBT7</accession>
<evidence type="ECO:0000313" key="5">
    <source>
        <dbReference type="EMBL" id="AOM65829.1"/>
    </source>
</evidence>
<dbReference type="PANTHER" id="PTHR10724:SF7">
    <property type="entry name" value="SMALL RIBOSOMAL SUBUNIT PROTEIN BS1C"/>
    <property type="match status" value="1"/>
</dbReference>
<dbReference type="InterPro" id="IPR003029">
    <property type="entry name" value="S1_domain"/>
</dbReference>
<dbReference type="Pfam" id="PF00575">
    <property type="entry name" value="S1"/>
    <property type="match status" value="1"/>
</dbReference>
<proteinExistence type="inferred from homology"/>
<evidence type="ECO:0000259" key="4">
    <source>
        <dbReference type="PROSITE" id="PS50126"/>
    </source>
</evidence>
<feature type="domain" description="S1 motif" evidence="4">
    <location>
        <begin position="116"/>
        <end position="180"/>
    </location>
</feature>
<dbReference type="GO" id="GO:0003729">
    <property type="term" value="F:mRNA binding"/>
    <property type="evidence" value="ECO:0007669"/>
    <property type="project" value="TreeGrafter"/>
</dbReference>
<keyword evidence="5" id="KW-0934">Plastid</keyword>
<evidence type="ECO:0000256" key="3">
    <source>
        <dbReference type="ARBA" id="ARBA00023274"/>
    </source>
</evidence>
<sequence>MMKTKLNFTHNLKFLQTNFIYVLYKYKYNLNIGDIVAGTIISKESKGYLVDIGDSRAAFLPYEETSITTNKFNTLNNTQEFFIISYDISLSYLILSIKRLEYLRAWKRIKQLQAEDIIIYTKVIDQNFGGLLVNFNGINGFLPNSHISNLIFKQAMLKTIIPLKFLVIDENNNQLVFSHRRAILSLSSFVVGSTINAKIISLKKYGILVKIHNIQALLHNSEIPRPVLHNFYVISNVNKFLKAVIIHINERKGRVSISVKKIFC</sequence>
<protein>
    <submittedName>
        <fullName evidence="5">Ribosomal protein S1</fullName>
    </submittedName>
</protein>
<organism evidence="5">
    <name type="scientific">Apophlaea sinclairii</name>
    <dbReference type="NCBI Taxonomy" id="212746"/>
    <lineage>
        <taxon>Eukaryota</taxon>
        <taxon>Rhodophyta</taxon>
        <taxon>Florideophyceae</taxon>
        <taxon>Hildenbrandiophycidae</taxon>
        <taxon>Hildenbrandiales</taxon>
        <taxon>Hildenbrandiaceae</taxon>
        <taxon>Apophlaea</taxon>
    </lineage>
</organism>
<reference evidence="5" key="1">
    <citation type="journal article" date="2016" name="BMC Biol.">
        <title>Parallel evolution of highly conserved plastid genome architecture in red seaweeds and seed plants.</title>
        <authorList>
            <person name="Lee J."/>
            <person name="Cho C.H."/>
            <person name="Park S.I."/>
            <person name="Choi J.W."/>
            <person name="Song H.S."/>
            <person name="West J.A."/>
            <person name="Bhattacharya D."/>
            <person name="Yoon H.S."/>
        </authorList>
    </citation>
    <scope>NUCLEOTIDE SEQUENCE</scope>
</reference>
<feature type="domain" description="S1 motif" evidence="4">
    <location>
        <begin position="33"/>
        <end position="98"/>
    </location>
</feature>
<name>A0A1C9CBT7_9FLOR</name>
<dbReference type="InterPro" id="IPR012340">
    <property type="entry name" value="NA-bd_OB-fold"/>
</dbReference>
<dbReference type="AlphaFoldDB" id="A0A1C9CBT7"/>
<dbReference type="InterPro" id="IPR050437">
    <property type="entry name" value="Ribos_protein_bS1-like"/>
</dbReference>
<dbReference type="GO" id="GO:0003735">
    <property type="term" value="F:structural constituent of ribosome"/>
    <property type="evidence" value="ECO:0007669"/>
    <property type="project" value="TreeGrafter"/>
</dbReference>
<evidence type="ECO:0000256" key="1">
    <source>
        <dbReference type="ARBA" id="ARBA00006767"/>
    </source>
</evidence>
<dbReference type="GO" id="GO:1990904">
    <property type="term" value="C:ribonucleoprotein complex"/>
    <property type="evidence" value="ECO:0007669"/>
    <property type="project" value="UniProtKB-KW"/>
</dbReference>